<keyword evidence="1 4" id="KW-0378">Hydrolase</keyword>
<dbReference type="PRINTS" id="PR00412">
    <property type="entry name" value="EPOXHYDRLASE"/>
</dbReference>
<evidence type="ECO:0000256" key="2">
    <source>
        <dbReference type="ARBA" id="ARBA00038334"/>
    </source>
</evidence>
<comment type="caution">
    <text evidence="4">The sequence shown here is derived from an EMBL/GenBank/DDBJ whole genome shotgun (WGS) entry which is preliminary data.</text>
</comment>
<dbReference type="Gene3D" id="3.40.50.1820">
    <property type="entry name" value="alpha/beta hydrolase"/>
    <property type="match status" value="1"/>
</dbReference>
<proteinExistence type="inferred from homology"/>
<organism evidence="4 5">
    <name type="scientific">Talaromyces proteolyticus</name>
    <dbReference type="NCBI Taxonomy" id="1131652"/>
    <lineage>
        <taxon>Eukaryota</taxon>
        <taxon>Fungi</taxon>
        <taxon>Dikarya</taxon>
        <taxon>Ascomycota</taxon>
        <taxon>Pezizomycotina</taxon>
        <taxon>Eurotiomycetes</taxon>
        <taxon>Eurotiomycetidae</taxon>
        <taxon>Eurotiales</taxon>
        <taxon>Trichocomaceae</taxon>
        <taxon>Talaromyces</taxon>
        <taxon>Talaromyces sect. Bacilispori</taxon>
    </lineage>
</organism>
<comment type="similarity">
    <text evidence="2">Belongs to the AB hydrolase superfamily. Epoxide hydrolase family.</text>
</comment>
<dbReference type="InterPro" id="IPR000639">
    <property type="entry name" value="Epox_hydrolase-like"/>
</dbReference>
<dbReference type="EMBL" id="JAJTJA010000001">
    <property type="protein sequence ID" value="KAH8704743.1"/>
    <property type="molecule type" value="Genomic_DNA"/>
</dbReference>
<dbReference type="InterPro" id="IPR029058">
    <property type="entry name" value="AB_hydrolase_fold"/>
</dbReference>
<dbReference type="InterPro" id="IPR000073">
    <property type="entry name" value="AB_hydrolase_1"/>
</dbReference>
<dbReference type="PANTHER" id="PTHR43329">
    <property type="entry name" value="EPOXIDE HYDROLASE"/>
    <property type="match status" value="1"/>
</dbReference>
<keyword evidence="5" id="KW-1185">Reference proteome</keyword>
<evidence type="ECO:0000313" key="4">
    <source>
        <dbReference type="EMBL" id="KAH8704743.1"/>
    </source>
</evidence>
<sequence>MFDGFTSFDITVEPDVTIHGVSGGSGPAILLLHGFPQTHHIWHKVADELAKTYFVVAIDLRGYGQSSKPGGGEGHIRYGKKAMARDAVRVMDELLHGKTQFYICAHDRGARVAHRLCVDYPERVHKAIFLDICPTLAMYSQTDMVFAKAYFHWFFLIQEAPFPETLILANPTTWLEGSMGARHAGLGPFTAACLAEYKKNLTDTQTVHAMCEDYRAAASIDLEEAKQDIAEGRHVQCPLTVFWGAHGVIEKCFDAVAEWKKVSTSTVEGKALDCGHYIPEERPEDVLASVLEFLVE</sequence>
<evidence type="ECO:0000259" key="3">
    <source>
        <dbReference type="Pfam" id="PF00561"/>
    </source>
</evidence>
<evidence type="ECO:0000313" key="5">
    <source>
        <dbReference type="Proteomes" id="UP001201262"/>
    </source>
</evidence>
<gene>
    <name evidence="4" type="ORF">BGW36DRAFT_366105</name>
</gene>
<reference evidence="4" key="1">
    <citation type="submission" date="2021-12" db="EMBL/GenBank/DDBJ databases">
        <title>Convergent genome expansion in fungi linked to evolution of root-endophyte symbiosis.</title>
        <authorList>
            <consortium name="DOE Joint Genome Institute"/>
            <person name="Ke Y.-H."/>
            <person name="Bonito G."/>
            <person name="Liao H.-L."/>
            <person name="Looney B."/>
            <person name="Rojas-Flechas A."/>
            <person name="Nash J."/>
            <person name="Hameed K."/>
            <person name="Schadt C."/>
            <person name="Martin F."/>
            <person name="Crous P.W."/>
            <person name="Miettinen O."/>
            <person name="Magnuson J.K."/>
            <person name="Labbe J."/>
            <person name="Jacobson D."/>
            <person name="Doktycz M.J."/>
            <person name="Veneault-Fourrey C."/>
            <person name="Kuo A."/>
            <person name="Mondo S."/>
            <person name="Calhoun S."/>
            <person name="Riley R."/>
            <person name="Ohm R."/>
            <person name="LaButti K."/>
            <person name="Andreopoulos B."/>
            <person name="Pangilinan J."/>
            <person name="Nolan M."/>
            <person name="Tritt A."/>
            <person name="Clum A."/>
            <person name="Lipzen A."/>
            <person name="Daum C."/>
            <person name="Barry K."/>
            <person name="Grigoriev I.V."/>
            <person name="Vilgalys R."/>
        </authorList>
    </citation>
    <scope>NUCLEOTIDE SEQUENCE</scope>
    <source>
        <strain evidence="4">PMI_201</strain>
    </source>
</reference>
<evidence type="ECO:0000256" key="1">
    <source>
        <dbReference type="ARBA" id="ARBA00022801"/>
    </source>
</evidence>
<dbReference type="SUPFAM" id="SSF53474">
    <property type="entry name" value="alpha/beta-Hydrolases"/>
    <property type="match status" value="1"/>
</dbReference>
<dbReference type="RefSeq" id="XP_046077364.1">
    <property type="nucleotide sequence ID" value="XM_046214711.1"/>
</dbReference>
<dbReference type="Proteomes" id="UP001201262">
    <property type="component" value="Unassembled WGS sequence"/>
</dbReference>
<accession>A0AAD4Q5N7</accession>
<name>A0AAD4Q5N7_9EURO</name>
<feature type="domain" description="AB hydrolase-1" evidence="3">
    <location>
        <begin position="27"/>
        <end position="283"/>
    </location>
</feature>
<dbReference type="GeneID" id="70244998"/>
<dbReference type="GO" id="GO:0016787">
    <property type="term" value="F:hydrolase activity"/>
    <property type="evidence" value="ECO:0007669"/>
    <property type="project" value="UniProtKB-KW"/>
</dbReference>
<dbReference type="Pfam" id="PF00561">
    <property type="entry name" value="Abhydrolase_1"/>
    <property type="match status" value="1"/>
</dbReference>
<dbReference type="AlphaFoldDB" id="A0AAD4Q5N7"/>
<protein>
    <submittedName>
        <fullName evidence="4">Epoxide hydrolase</fullName>
    </submittedName>
</protein>